<dbReference type="Proteomes" id="UP000267029">
    <property type="component" value="Unassembled WGS sequence"/>
</dbReference>
<organism evidence="6 7">
    <name type="scientific">Mesocestoides corti</name>
    <name type="common">Flatworm</name>
    <dbReference type="NCBI Taxonomy" id="53468"/>
    <lineage>
        <taxon>Eukaryota</taxon>
        <taxon>Metazoa</taxon>
        <taxon>Spiralia</taxon>
        <taxon>Lophotrochozoa</taxon>
        <taxon>Platyhelminthes</taxon>
        <taxon>Cestoda</taxon>
        <taxon>Eucestoda</taxon>
        <taxon>Cyclophyllidea</taxon>
        <taxon>Mesocestoididae</taxon>
        <taxon>Mesocestoides</taxon>
    </lineage>
</organism>
<dbReference type="Pfam" id="PF04821">
    <property type="entry name" value="TIMELESS"/>
    <property type="match status" value="1"/>
</dbReference>
<feature type="compositionally biased region" description="Acidic residues" evidence="4">
    <location>
        <begin position="1311"/>
        <end position="1327"/>
    </location>
</feature>
<evidence type="ECO:0000256" key="3">
    <source>
        <dbReference type="ARBA" id="ARBA00023306"/>
    </source>
</evidence>
<dbReference type="OrthoDB" id="310853at2759"/>
<keyword evidence="7" id="KW-1185">Reference proteome</keyword>
<feature type="compositionally biased region" description="Basic residues" evidence="4">
    <location>
        <begin position="1136"/>
        <end position="1148"/>
    </location>
</feature>
<dbReference type="STRING" id="53468.A0A158QW55"/>
<comment type="subcellular location">
    <subcellularLocation>
        <location evidence="1">Nucleus</location>
    </subcellularLocation>
</comment>
<dbReference type="GO" id="GO:0000076">
    <property type="term" value="P:DNA replication checkpoint signaling"/>
    <property type="evidence" value="ECO:0007669"/>
    <property type="project" value="TreeGrafter"/>
</dbReference>
<accession>A0A158QW55</accession>
<gene>
    <name evidence="6" type="ORF">MCOS_LOCUS9270</name>
</gene>
<evidence type="ECO:0000259" key="5">
    <source>
        <dbReference type="Pfam" id="PF04821"/>
    </source>
</evidence>
<evidence type="ECO:0000256" key="2">
    <source>
        <dbReference type="ARBA" id="ARBA00023242"/>
    </source>
</evidence>
<feature type="region of interest" description="Disordered" evidence="4">
    <location>
        <begin position="1132"/>
        <end position="1371"/>
    </location>
</feature>
<feature type="compositionally biased region" description="Acidic residues" evidence="4">
    <location>
        <begin position="1217"/>
        <end position="1230"/>
    </location>
</feature>
<protein>
    <recommendedName>
        <fullName evidence="5">Timeless N-terminal domain-containing protein</fullName>
    </recommendedName>
</protein>
<feature type="domain" description="Timeless N-terminal" evidence="5">
    <location>
        <begin position="26"/>
        <end position="285"/>
    </location>
</feature>
<dbReference type="Pfam" id="PF26019">
    <property type="entry name" value="HTH_TIMELESS"/>
    <property type="match status" value="1"/>
</dbReference>
<dbReference type="GO" id="GO:0006281">
    <property type="term" value="P:DNA repair"/>
    <property type="evidence" value="ECO:0007669"/>
    <property type="project" value="TreeGrafter"/>
</dbReference>
<dbReference type="GO" id="GO:0043111">
    <property type="term" value="P:replication fork arrest"/>
    <property type="evidence" value="ECO:0007669"/>
    <property type="project" value="TreeGrafter"/>
</dbReference>
<dbReference type="GO" id="GO:0031298">
    <property type="term" value="C:replication fork protection complex"/>
    <property type="evidence" value="ECO:0007669"/>
    <property type="project" value="TreeGrafter"/>
</dbReference>
<dbReference type="InterPro" id="IPR006906">
    <property type="entry name" value="Timeless_N"/>
</dbReference>
<feature type="region of interest" description="Disordered" evidence="4">
    <location>
        <begin position="488"/>
        <end position="507"/>
    </location>
</feature>
<dbReference type="GO" id="GO:0003677">
    <property type="term" value="F:DNA binding"/>
    <property type="evidence" value="ECO:0007669"/>
    <property type="project" value="TreeGrafter"/>
</dbReference>
<feature type="compositionally biased region" description="Low complexity" evidence="4">
    <location>
        <begin position="1270"/>
        <end position="1281"/>
    </location>
</feature>
<evidence type="ECO:0000313" key="6">
    <source>
        <dbReference type="EMBL" id="VDD83267.1"/>
    </source>
</evidence>
<feature type="region of interest" description="Disordered" evidence="4">
    <location>
        <begin position="580"/>
        <end position="620"/>
    </location>
</feature>
<proteinExistence type="predicted"/>
<feature type="compositionally biased region" description="Basic and acidic residues" evidence="4">
    <location>
        <begin position="589"/>
        <end position="620"/>
    </location>
</feature>
<reference evidence="6 7" key="1">
    <citation type="submission" date="2018-10" db="EMBL/GenBank/DDBJ databases">
        <authorList>
            <consortium name="Pathogen Informatics"/>
        </authorList>
    </citation>
    <scope>NUCLEOTIDE SEQUENCE [LARGE SCALE GENOMIC DNA]</scope>
</reference>
<dbReference type="PANTHER" id="PTHR22940">
    <property type="entry name" value="TIMEOUT/TIMELESS-2"/>
    <property type="match status" value="1"/>
</dbReference>
<dbReference type="PANTHER" id="PTHR22940:SF4">
    <property type="entry name" value="PROTEIN TIMELESS HOMOLOG"/>
    <property type="match status" value="1"/>
</dbReference>
<sequence length="1371" mass="157175">MVAVSDPKYADLQACCVCLGFRDETEYKIDVDAAASIRSILRYLRAESSSCDIRRELGNMKILTSDLIPLLKVCKKDNHLFDLVVRLMVNLTQPAVVCFRNEIPKDRDLYAFFIKVDSILKEYKRAFADEQLFRVLAECVEDLFDKPWEDRSDDDRLLIERILVLIRNVLHITPDVSTEHRTDEDVSVHDQLLWAIHLSGWDELLLFLANAEDEQSVFAFHTLEIISLMLREQTPEQLAVAGTSSTHNDPQSLIIERCHLREKEQRRAALVELNMRHNRFGGTFELLDTKSLSNRPLIYHHDVTAPVRKACPGSAPENTSDASAPTIGLVDLDFGKKMRRKPRTRKPLIEREFHRRSILSVQLYLRNFCWQFLRNCYNPLMSAARGAILRQNTQANDETYYLWAMRFFMAFGRLYRFRPQYLSESLSVSVFNWVYTLCMGYRESLFAYKRGGATNQNALQISRRLALAVSAYLQFLLCLQEMVKPSPESAASTDLDDEEKESVEDRENRLRAQKQAAESLMSNIFYVAEYQDLYVLLLREYNESIQSKEYLIDLVEGAHLFISLLTSQEKAAMTLIVSRRQRRRHANEKRRQERAERRRRQQEAAEARRKLRQRANESPEERAARLARTWGVLSTSLLTMLAANKDVVVDDDDLPQLFDPAAAPPDAASMAKQLRNAIRLVHTELHANRASRALLIARNMWDIWPEAAPSLDEANQDGEMDEDLLKEKQRAMEAGLEPAQVAEYTALWRIFLLDLAGTLYEQLEVIDASIREDEEKDEEEERNELIRRELGDSDDEYDVVDKEVAFDLNAYLLRFTHPHIIRSLIQLLANYALNPPSTNTCLLHLFHRIAIKPHIPGILFQLRLFSVIQTIIKDPILTKLDESKVSCEVRSRFGLSELLKFMKYVLRKFFEAFERNRSVAVEALFFKSTKEAAEVYSGYGTYETGHKAATWSTDLDRELGQLFEAYRYDPVPQGDDLVDVLKRNLSDPTKTRRQIITRLIFLGKVDSAKQLKMMTIHMGEGRRATRRARRPWTEDEVNMLQSLFLEHKGSSHLLSDIMGVLNLEYEDKLKQARAEGGEDDEPLLRTRQEVGRKLIELGLVSDASEFGKSRRRSSRKTAEEVSQLEVLDGGISVLKKQPRGKKARVRRTTRPDSSPELHFNTNERFSDEEEVPASGKGPSRSSYFDPDEDNDDYGEKDNDAEVPSSGKEPSRSKYFDPDEANDDGDVDSDVELSVSRRQLNRSTYFDPAEDSGSDEDNKLEIDNPGQSADSNRPTNPGSSSNSPPPLFSNTDAEDEVDDAPAVARKRRKLDLEDDDDDDDEAIEELEKEIDSALQETGADVQIASPPHRERRRTRLLGSDDDDEEKGEKDNA</sequence>
<evidence type="ECO:0000313" key="7">
    <source>
        <dbReference type="Proteomes" id="UP000267029"/>
    </source>
</evidence>
<dbReference type="EMBL" id="UXSR01005677">
    <property type="protein sequence ID" value="VDD83267.1"/>
    <property type="molecule type" value="Genomic_DNA"/>
</dbReference>
<name>A0A158QW55_MESCO</name>
<keyword evidence="2" id="KW-0539">Nucleus</keyword>
<evidence type="ECO:0000256" key="4">
    <source>
        <dbReference type="SAM" id="MobiDB-lite"/>
    </source>
</evidence>
<keyword evidence="3" id="KW-0131">Cell cycle</keyword>
<evidence type="ECO:0000256" key="1">
    <source>
        <dbReference type="ARBA" id="ARBA00004123"/>
    </source>
</evidence>
<dbReference type="InterPro" id="IPR044998">
    <property type="entry name" value="Timeless"/>
</dbReference>